<dbReference type="InterPro" id="IPR024764">
    <property type="entry name" value="TFIIIC_Znf"/>
</dbReference>
<dbReference type="EMBL" id="NAJO01000038">
    <property type="protein sequence ID" value="OQN99802.1"/>
    <property type="molecule type" value="Genomic_DNA"/>
</dbReference>
<sequence length="1254" mass="136101">MVATVIRVPFMPTAPEALAWSADNHIAVGAGETLCILVPRQKGTWDVINRPASVFTVEDITPMDAGMGSAVWSLGEEQSQRHVVSLAWSPSGIAKFKTCALAVLHSNHVLAIWECTGRPHDSTQWDRCLLINHAVQALYQQDKDKSLSNRPVQQQQVWQRINAFAWAPDMRNLGLSISRPSRSSQLMAVATGRGDLLILDVRSSYDLFDSSESEWSVKILHRISANTIAATRPAEAHNVQIEVDVRLTYIAWSDWAVESQETDSVVSSLAFINAGVLHAVRIVVTAGSNVDLDVGEVKALPTANASPVTGPLYFILRSTTAVVFAADAIVSVELETNAFNTHDLDGRWDAVTGLAQTTDPEGTTHLHFTSHLATSSSKTCRLGADLKTTSKPARPQWRQAINESKSRFNIAHGLGRHVQDIVWGITSSPTRDLVAVCVVSEPDSSPAHFIASMDLCEVSITRECDLSYELCGGSAEIMHFSMRQQGSAATEVMIKSLVMPESISTDVSSGAPTVSAAVLHSVCSIRKEIFDHAPNARARLERLAVLAGGARPRPGLTRAEYTRNIEAILDVGYALPQPTGSLLSARILHSLRVVKAKLSEDSTADLASQEKCIVCSQDLPFESLFWSRCPAGHQYSRCALTFLSVQEPGQSKRCRLCDVQCLNEYALLMPDKTTGNSDEDFARVLFTACNKCLYCGVRSVRPEMHMESLASQADFGHRTTDFFDHSSSDGDAEDGLSGSGHRKGDEPRRTERGRSSQPESDGYLQLSPARETAGPVDTSRFSVDTPSTDFNGSVDELLPDHPSSPPERRSARLSRLSALRGDRPRSSLIQEPRSAPDPEPAYRSSSVIPVSPPAPATATQSATDVRERVLSAHAIAHEITLHSLMRDDEALDRTLQSFTPMHPGDRGSLLPASLRFNQSPVSATDPRSPGVLRKISVPSHPASPPPTAKSKSSTKHVQVLPPHIDTTASPGSLPDHMIRTPYPFSSPESARHPEMIPIPPPNPSVEPGQETILNLSLRRSPARLGINRHRRRQTTLTLPSTSPVHYPPNIPTARSSSKPKEYDDESLFLSLRSSYAQLLGPYRHMIPFKLTQIIVVGPSSRLADTGYGWIAPPQSPASQKAESQGTTEEKLLAQFRRPKLGRRRFAFVQWAHRLANAESGFMEASISDINAPETEGLEFVISWAVWKIVGVLVAVFLLAIAAIVCWVMLGKSGALPGGDAGFRGAGDRVAGGVALGIAVLFGGLTGMGVWLGIC</sequence>
<dbReference type="InterPro" id="IPR024761">
    <property type="entry name" value="TFIIIC_delta_N"/>
</dbReference>
<dbReference type="Pfam" id="PF12660">
    <property type="entry name" value="zf-TFIIIC"/>
    <property type="match status" value="1"/>
</dbReference>
<feature type="compositionally biased region" description="Polar residues" evidence="1">
    <location>
        <begin position="779"/>
        <end position="791"/>
    </location>
</feature>
<evidence type="ECO:0000256" key="2">
    <source>
        <dbReference type="SAM" id="Phobius"/>
    </source>
</evidence>
<evidence type="ECO:0000313" key="6">
    <source>
        <dbReference type="Proteomes" id="UP000192596"/>
    </source>
</evidence>
<evidence type="ECO:0000313" key="5">
    <source>
        <dbReference type="EMBL" id="OQN99802.1"/>
    </source>
</evidence>
<dbReference type="AlphaFoldDB" id="A0A1V8SKY6"/>
<name>A0A1V8SKY6_9PEZI</name>
<evidence type="ECO:0000259" key="4">
    <source>
        <dbReference type="Pfam" id="PF12660"/>
    </source>
</evidence>
<feature type="transmembrane region" description="Helical" evidence="2">
    <location>
        <begin position="1183"/>
        <end position="1209"/>
    </location>
</feature>
<dbReference type="OrthoDB" id="6021743at2759"/>
<protein>
    <recommendedName>
        <fullName evidence="7">Transcription factor IIIC 90kDa subunit N-terminal domain-containing protein</fullName>
    </recommendedName>
</protein>
<evidence type="ECO:0008006" key="7">
    <source>
        <dbReference type="Google" id="ProtNLM"/>
    </source>
</evidence>
<dbReference type="InParanoid" id="A0A1V8SKY6"/>
<feature type="region of interest" description="Disordered" evidence="1">
    <location>
        <begin position="918"/>
        <end position="956"/>
    </location>
</feature>
<keyword evidence="6" id="KW-1185">Reference proteome</keyword>
<keyword evidence="2" id="KW-1133">Transmembrane helix</keyword>
<feature type="compositionally biased region" description="Basic and acidic residues" evidence="1">
    <location>
        <begin position="742"/>
        <end position="754"/>
    </location>
</feature>
<dbReference type="PANTHER" id="PTHR15496">
    <property type="entry name" value="GENERAL TRANSCRIPTION FACTOR 3C POLYPEPTIDE 4 FAMILY"/>
    <property type="match status" value="1"/>
</dbReference>
<comment type="caution">
    <text evidence="5">The sequence shown here is derived from an EMBL/GenBank/DDBJ whole genome shotgun (WGS) entry which is preliminary data.</text>
</comment>
<proteinExistence type="predicted"/>
<feature type="transmembrane region" description="Helical" evidence="2">
    <location>
        <begin position="1229"/>
        <end position="1253"/>
    </location>
</feature>
<dbReference type="InterPro" id="IPR044230">
    <property type="entry name" value="GTF3C4"/>
</dbReference>
<gene>
    <name evidence="5" type="ORF">B0A48_14572</name>
</gene>
<dbReference type="Pfam" id="PF12657">
    <property type="entry name" value="TFIIIC_delta"/>
    <property type="match status" value="1"/>
</dbReference>
<dbReference type="PANTHER" id="PTHR15496:SF2">
    <property type="entry name" value="GENERAL TRANSCRIPTION FACTOR 3C POLYPEPTIDE 4"/>
    <property type="match status" value="1"/>
</dbReference>
<dbReference type="GO" id="GO:0004402">
    <property type="term" value="F:histone acetyltransferase activity"/>
    <property type="evidence" value="ECO:0007669"/>
    <property type="project" value="InterPro"/>
</dbReference>
<dbReference type="Proteomes" id="UP000192596">
    <property type="component" value="Unassembled WGS sequence"/>
</dbReference>
<feature type="region of interest" description="Disordered" evidence="1">
    <location>
        <begin position="1038"/>
        <end position="1059"/>
    </location>
</feature>
<dbReference type="GO" id="GO:0006384">
    <property type="term" value="P:transcription initiation at RNA polymerase III promoter"/>
    <property type="evidence" value="ECO:0007669"/>
    <property type="project" value="InterPro"/>
</dbReference>
<dbReference type="GO" id="GO:0000127">
    <property type="term" value="C:transcription factor TFIIIC complex"/>
    <property type="evidence" value="ECO:0007669"/>
    <property type="project" value="InterPro"/>
</dbReference>
<reference evidence="6" key="1">
    <citation type="submission" date="2017-03" db="EMBL/GenBank/DDBJ databases">
        <title>Genomes of endolithic fungi from Antarctica.</title>
        <authorList>
            <person name="Coleine C."/>
            <person name="Masonjones S."/>
            <person name="Stajich J.E."/>
        </authorList>
    </citation>
    <scope>NUCLEOTIDE SEQUENCE [LARGE SCALE GENOMIC DNA]</scope>
    <source>
        <strain evidence="6">CCFEE 5527</strain>
    </source>
</reference>
<keyword evidence="2" id="KW-0812">Transmembrane</keyword>
<dbReference type="STRING" id="1507870.A0A1V8SKY6"/>
<accession>A0A1V8SKY6</accession>
<evidence type="ECO:0000259" key="3">
    <source>
        <dbReference type="Pfam" id="PF12657"/>
    </source>
</evidence>
<evidence type="ECO:0000256" key="1">
    <source>
        <dbReference type="SAM" id="MobiDB-lite"/>
    </source>
</evidence>
<keyword evidence="2" id="KW-0472">Membrane</keyword>
<organism evidence="5 6">
    <name type="scientific">Cryoendolithus antarcticus</name>
    <dbReference type="NCBI Taxonomy" id="1507870"/>
    <lineage>
        <taxon>Eukaryota</taxon>
        <taxon>Fungi</taxon>
        <taxon>Dikarya</taxon>
        <taxon>Ascomycota</taxon>
        <taxon>Pezizomycotina</taxon>
        <taxon>Dothideomycetes</taxon>
        <taxon>Dothideomycetidae</taxon>
        <taxon>Cladosporiales</taxon>
        <taxon>Cladosporiaceae</taxon>
        <taxon>Cryoendolithus</taxon>
    </lineage>
</organism>
<feature type="region of interest" description="Disordered" evidence="1">
    <location>
        <begin position="721"/>
        <end position="862"/>
    </location>
</feature>
<feature type="domain" description="Transcription factor IIIC 90kDa subunit N-terminal" evidence="3">
    <location>
        <begin position="20"/>
        <end position="443"/>
    </location>
</feature>
<feature type="domain" description="Transcription factor IIIC putative zinc-finger" evidence="4">
    <location>
        <begin position="606"/>
        <end position="697"/>
    </location>
</feature>